<dbReference type="OrthoDB" id="9777714at2"/>
<reference evidence="5 6" key="2">
    <citation type="journal article" date="2012" name="BMC Genomics">
        <title>The genome of Pelobacter carbinolicus reveals surprising metabolic capabilities and physiological features.</title>
        <authorList>
            <person name="Aklujkar M."/>
            <person name="Haveman S.A."/>
            <person name="Didonato R.Jr."/>
            <person name="Chertkov O."/>
            <person name="Han C.S."/>
            <person name="Land M.L."/>
            <person name="Brown P."/>
            <person name="Lovley D.R."/>
        </authorList>
    </citation>
    <scope>NUCLEOTIDE SEQUENCE [LARGE SCALE GENOMIC DNA]</scope>
    <source>
        <strain evidence="6">DSM 2380 / NBRC 103641 / GraBd1</strain>
    </source>
</reference>
<dbReference type="SUPFAM" id="SSF47384">
    <property type="entry name" value="Homodimeric domain of signal transducing histidine kinase"/>
    <property type="match status" value="1"/>
</dbReference>
<keyword evidence="6" id="KW-1185">Reference proteome</keyword>
<evidence type="ECO:0000256" key="3">
    <source>
        <dbReference type="ARBA" id="ARBA00022553"/>
    </source>
</evidence>
<sequence length="556" mass="62639">MLDKKTLIENLTGVNSSKLNYYVELKKRNAEILKQNSRLEILHQLSRDINLEMSTEDMIERAYRQLHRALPCDFLALAMLREGALTMRAVMPSKPPRSASIPGDSFVWDVVRSGQACVHEPVNTADAFFQEYPELACDLQSMAIAPLYKRAAVHGLLLVGSAQGQAYAREELGFLQHLADHLTISIQNSRLYKEVSRAQQGWESTFKAVTDPILLLDPDYNILLDNGRQMPEMTCEQGAYQGMKCYRRLYGRDIPCEECPMESLKKDPKPVFKRLETDSGQVLDLFYYPVLDENRQLTAITHIIKDVTQKTNMEARLMHSARLAAIGEMAAGVAHELNSPMTVIIGTAQLIHREFEAQPEVREPLEDIVNCGLRCKRIIQNLLTFSRQDHLPMAETDLNEEVERVLHLIYYQIDRNQITIVKNLDPNLPLTKANGRQIQQVLTNLLINARDALGGVDREKTIEVRSYAEDNGDGQWIIISVKDNGIGIPAKNLQRVFTPFYTSKEETKGTGLGLSVSLGIAEAHGGSLEVESTWGEGSCFTLRLPIRKGPAYDLNF</sequence>
<reference evidence="6" key="1">
    <citation type="submission" date="2005-10" db="EMBL/GenBank/DDBJ databases">
        <title>Complete sequence of Pelobacter carbinolicus DSM 2380.</title>
        <authorList>
            <person name="Copeland A."/>
            <person name="Lucas S."/>
            <person name="Lapidus A."/>
            <person name="Barry K."/>
            <person name="Detter J.C."/>
            <person name="Glavina T."/>
            <person name="Hammon N."/>
            <person name="Israni S."/>
            <person name="Pitluck S."/>
            <person name="Chertkov O."/>
            <person name="Schmutz J."/>
            <person name="Larimer F."/>
            <person name="Land M."/>
            <person name="Kyrpides N."/>
            <person name="Ivanova N."/>
            <person name="Richardson P."/>
        </authorList>
    </citation>
    <scope>NUCLEOTIDE SEQUENCE [LARGE SCALE GENOMIC DNA]</scope>
    <source>
        <strain evidence="6">DSM 2380 / NBRC 103641 / GraBd1</strain>
    </source>
</reference>
<dbReference type="SMART" id="SM00387">
    <property type="entry name" value="HATPase_c"/>
    <property type="match status" value="1"/>
</dbReference>
<dbReference type="eggNOG" id="COG4191">
    <property type="taxonomic scope" value="Bacteria"/>
</dbReference>
<proteinExistence type="predicted"/>
<dbReference type="Proteomes" id="UP000002534">
    <property type="component" value="Chromosome"/>
</dbReference>
<dbReference type="PRINTS" id="PR00344">
    <property type="entry name" value="BCTRLSENSOR"/>
</dbReference>
<evidence type="ECO:0000259" key="4">
    <source>
        <dbReference type="PROSITE" id="PS50109"/>
    </source>
</evidence>
<dbReference type="Pfam" id="PF00512">
    <property type="entry name" value="HisKA"/>
    <property type="match status" value="1"/>
</dbReference>
<dbReference type="Pfam" id="PF02518">
    <property type="entry name" value="HATPase_c"/>
    <property type="match status" value="1"/>
</dbReference>
<dbReference type="AlphaFoldDB" id="Q3A7X3"/>
<accession>Q3A7X3</accession>
<dbReference type="InterPro" id="IPR005467">
    <property type="entry name" value="His_kinase_dom"/>
</dbReference>
<dbReference type="Gene3D" id="3.30.450.20">
    <property type="entry name" value="PAS domain"/>
    <property type="match status" value="1"/>
</dbReference>
<dbReference type="SUPFAM" id="SSF55781">
    <property type="entry name" value="GAF domain-like"/>
    <property type="match status" value="1"/>
</dbReference>
<dbReference type="GO" id="GO:0000155">
    <property type="term" value="F:phosphorelay sensor kinase activity"/>
    <property type="evidence" value="ECO:0007669"/>
    <property type="project" value="InterPro"/>
</dbReference>
<dbReference type="InterPro" id="IPR003018">
    <property type="entry name" value="GAF"/>
</dbReference>
<dbReference type="InterPro" id="IPR035965">
    <property type="entry name" value="PAS-like_dom_sf"/>
</dbReference>
<dbReference type="PROSITE" id="PS50109">
    <property type="entry name" value="HIS_KIN"/>
    <property type="match status" value="1"/>
</dbReference>
<keyword evidence="5" id="KW-0808">Transferase</keyword>
<evidence type="ECO:0000313" key="5">
    <source>
        <dbReference type="EMBL" id="ABA87519.1"/>
    </source>
</evidence>
<evidence type="ECO:0000313" key="6">
    <source>
        <dbReference type="Proteomes" id="UP000002534"/>
    </source>
</evidence>
<feature type="domain" description="Histidine kinase" evidence="4">
    <location>
        <begin position="332"/>
        <end position="548"/>
    </location>
</feature>
<evidence type="ECO:0000256" key="1">
    <source>
        <dbReference type="ARBA" id="ARBA00000085"/>
    </source>
</evidence>
<dbReference type="Pfam" id="PF13185">
    <property type="entry name" value="GAF_2"/>
    <property type="match status" value="1"/>
</dbReference>
<dbReference type="CDD" id="cd00082">
    <property type="entry name" value="HisKA"/>
    <property type="match status" value="1"/>
</dbReference>
<comment type="catalytic activity">
    <reaction evidence="1">
        <text>ATP + protein L-histidine = ADP + protein N-phospho-L-histidine.</text>
        <dbReference type="EC" id="2.7.13.3"/>
    </reaction>
</comment>
<keyword evidence="5" id="KW-0418">Kinase</keyword>
<dbReference type="STRING" id="338963.Pcar_0258"/>
<evidence type="ECO:0000256" key="2">
    <source>
        <dbReference type="ARBA" id="ARBA00012438"/>
    </source>
</evidence>
<organism evidence="5 6">
    <name type="scientific">Syntrophotalea carbinolica (strain DSM 2380 / NBRC 103641 / GraBd1)</name>
    <name type="common">Pelobacter carbinolicus</name>
    <dbReference type="NCBI Taxonomy" id="338963"/>
    <lineage>
        <taxon>Bacteria</taxon>
        <taxon>Pseudomonadati</taxon>
        <taxon>Thermodesulfobacteriota</taxon>
        <taxon>Desulfuromonadia</taxon>
        <taxon>Desulfuromonadales</taxon>
        <taxon>Syntrophotaleaceae</taxon>
        <taxon>Syntrophotalea</taxon>
    </lineage>
</organism>
<dbReference type="Gene3D" id="3.30.565.10">
    <property type="entry name" value="Histidine kinase-like ATPase, C-terminal domain"/>
    <property type="match status" value="1"/>
</dbReference>
<dbReference type="HOGENOM" id="CLU_000445_114_39_7"/>
<dbReference type="InterPro" id="IPR036890">
    <property type="entry name" value="HATPase_C_sf"/>
</dbReference>
<dbReference type="Gene3D" id="1.10.287.130">
    <property type="match status" value="1"/>
</dbReference>
<dbReference type="PANTHER" id="PTHR43065:SF42">
    <property type="entry name" value="TWO-COMPONENT SENSOR PPRA"/>
    <property type="match status" value="1"/>
</dbReference>
<dbReference type="InterPro" id="IPR003661">
    <property type="entry name" value="HisK_dim/P_dom"/>
</dbReference>
<dbReference type="SUPFAM" id="SSF55874">
    <property type="entry name" value="ATPase domain of HSP90 chaperone/DNA topoisomerase II/histidine kinase"/>
    <property type="match status" value="1"/>
</dbReference>
<dbReference type="SMART" id="SM00065">
    <property type="entry name" value="GAF"/>
    <property type="match status" value="1"/>
</dbReference>
<keyword evidence="3" id="KW-0597">Phosphoprotein</keyword>
<dbReference type="EC" id="2.7.13.3" evidence="2"/>
<dbReference type="KEGG" id="pca:Pcar_0258"/>
<dbReference type="SUPFAM" id="SSF55785">
    <property type="entry name" value="PYP-like sensor domain (PAS domain)"/>
    <property type="match status" value="1"/>
</dbReference>
<dbReference type="SMART" id="SM00388">
    <property type="entry name" value="HisKA"/>
    <property type="match status" value="1"/>
</dbReference>
<dbReference type="RefSeq" id="WP_011339927.1">
    <property type="nucleotide sequence ID" value="NC_007498.2"/>
</dbReference>
<dbReference type="InterPro" id="IPR036097">
    <property type="entry name" value="HisK_dim/P_sf"/>
</dbReference>
<dbReference type="eggNOG" id="COG2203">
    <property type="taxonomic scope" value="Bacteria"/>
</dbReference>
<name>Q3A7X3_SYNC1</name>
<protein>
    <recommendedName>
        <fullName evidence="2">histidine kinase</fullName>
        <ecNumber evidence="2">2.7.13.3</ecNumber>
    </recommendedName>
</protein>
<dbReference type="PANTHER" id="PTHR43065">
    <property type="entry name" value="SENSOR HISTIDINE KINASE"/>
    <property type="match status" value="1"/>
</dbReference>
<dbReference type="InterPro" id="IPR004358">
    <property type="entry name" value="Sig_transdc_His_kin-like_C"/>
</dbReference>
<dbReference type="Gene3D" id="3.30.450.40">
    <property type="match status" value="1"/>
</dbReference>
<dbReference type="InterPro" id="IPR003594">
    <property type="entry name" value="HATPase_dom"/>
</dbReference>
<dbReference type="EMBL" id="CP000142">
    <property type="protein sequence ID" value="ABA87519.1"/>
    <property type="molecule type" value="Genomic_DNA"/>
</dbReference>
<dbReference type="InterPro" id="IPR029016">
    <property type="entry name" value="GAF-like_dom_sf"/>
</dbReference>
<gene>
    <name evidence="5" type="ordered locus">Pcar_0258</name>
</gene>